<dbReference type="GO" id="GO:0005680">
    <property type="term" value="C:anaphase-promoting complex"/>
    <property type="evidence" value="ECO:0007669"/>
    <property type="project" value="InterPro"/>
</dbReference>
<reference evidence="5" key="1">
    <citation type="submission" date="2020-06" db="EMBL/GenBank/DDBJ databases">
        <authorList>
            <person name="Li T."/>
            <person name="Hu X."/>
            <person name="Zhang T."/>
            <person name="Song X."/>
            <person name="Zhang H."/>
            <person name="Dai N."/>
            <person name="Sheng W."/>
            <person name="Hou X."/>
            <person name="Wei L."/>
        </authorList>
    </citation>
    <scope>NUCLEOTIDE SEQUENCE</scope>
    <source>
        <strain evidence="5">KEN8</strain>
        <tissue evidence="5">Leaf</tissue>
    </source>
</reference>
<evidence type="ECO:0000256" key="1">
    <source>
        <dbReference type="ARBA" id="ARBA00022618"/>
    </source>
</evidence>
<gene>
    <name evidence="5" type="ORF">Scaly_2988300</name>
</gene>
<comment type="caution">
    <text evidence="5">The sequence shown here is derived from an EMBL/GenBank/DDBJ whole genome shotgun (WGS) entry which is preliminary data.</text>
</comment>
<accession>A0AAW2KF87</accession>
<reference evidence="5" key="2">
    <citation type="journal article" date="2024" name="Plant">
        <title>Genomic evolution and insights into agronomic trait innovations of Sesamum species.</title>
        <authorList>
            <person name="Miao H."/>
            <person name="Wang L."/>
            <person name="Qu L."/>
            <person name="Liu H."/>
            <person name="Sun Y."/>
            <person name="Le M."/>
            <person name="Wang Q."/>
            <person name="Wei S."/>
            <person name="Zheng Y."/>
            <person name="Lin W."/>
            <person name="Duan Y."/>
            <person name="Cao H."/>
            <person name="Xiong S."/>
            <person name="Wang X."/>
            <person name="Wei L."/>
            <person name="Li C."/>
            <person name="Ma Q."/>
            <person name="Ju M."/>
            <person name="Zhao R."/>
            <person name="Li G."/>
            <person name="Mu C."/>
            <person name="Tian Q."/>
            <person name="Mei H."/>
            <person name="Zhang T."/>
            <person name="Gao T."/>
            <person name="Zhang H."/>
        </authorList>
    </citation>
    <scope>NUCLEOTIDE SEQUENCE</scope>
    <source>
        <strain evidence="5">KEN8</strain>
    </source>
</reference>
<evidence type="ECO:0000256" key="4">
    <source>
        <dbReference type="ARBA" id="ARBA00023306"/>
    </source>
</evidence>
<keyword evidence="3" id="KW-0833">Ubl conjugation pathway</keyword>
<protein>
    <submittedName>
        <fullName evidence="5">Anaphase-promoting complex subunit</fullName>
    </submittedName>
</protein>
<evidence type="ECO:0000313" key="5">
    <source>
        <dbReference type="EMBL" id="KAL0305341.1"/>
    </source>
</evidence>
<keyword evidence="1" id="KW-0132">Cell division</keyword>
<dbReference type="AlphaFoldDB" id="A0AAW2KF87"/>
<keyword evidence="2" id="KW-0498">Mitosis</keyword>
<sequence>MMFSRGDLPSVHILMECLQEFRDVSGLVVNTSKSSIFTAGIENNMLCDILARTEFTRGEMPVRWSWHPTYSDVERDPPYPSFMEHTPKADTLWVQWVDAVYLKGGSVWDWQPKKGDSPLLQRLAEIRSKSLPILARPRRQSSTWLDGATYSDDTCLAYTLAAISNLLAEIGVSKTSGIIGSSYWPVAGMGTSLSVQQQLFVLLRRSLKRAESLKLKRLVASIHLEIAKYDIMHVQRPLLSFGPKASMKLRTHPANVYKELWSSSHLINEFGEESSLMTTDGAFCTAWLKSLKKPMGSLIFAQENDTQSSSDAFEFIAQPSSIPGSVLQLLGSSSLVRASSWEMYGSAPLARINALVFATCFADSSSLSDAALAYSKLIQHLAVYKGYKDAFAAMRIAEEKFMCFKIQNTASEAAGAA</sequence>
<dbReference type="InterPro" id="IPR037679">
    <property type="entry name" value="Apc5"/>
</dbReference>
<dbReference type="GO" id="GO:0045842">
    <property type="term" value="P:positive regulation of mitotic metaphase/anaphase transition"/>
    <property type="evidence" value="ECO:0007669"/>
    <property type="project" value="TreeGrafter"/>
</dbReference>
<dbReference type="GO" id="GO:0051301">
    <property type="term" value="P:cell division"/>
    <property type="evidence" value="ECO:0007669"/>
    <property type="project" value="UniProtKB-KW"/>
</dbReference>
<evidence type="ECO:0000256" key="3">
    <source>
        <dbReference type="ARBA" id="ARBA00022786"/>
    </source>
</evidence>
<dbReference type="GO" id="GO:0070979">
    <property type="term" value="P:protein K11-linked ubiquitination"/>
    <property type="evidence" value="ECO:0007669"/>
    <property type="project" value="TreeGrafter"/>
</dbReference>
<dbReference type="PANTHER" id="PTHR12830:SF9">
    <property type="entry name" value="ANAPHASE-PROMOTING COMPLEX SUBUNIT 5"/>
    <property type="match status" value="1"/>
</dbReference>
<name>A0AAW2KF87_9LAMI</name>
<proteinExistence type="predicted"/>
<organism evidence="5">
    <name type="scientific">Sesamum calycinum</name>
    <dbReference type="NCBI Taxonomy" id="2727403"/>
    <lineage>
        <taxon>Eukaryota</taxon>
        <taxon>Viridiplantae</taxon>
        <taxon>Streptophyta</taxon>
        <taxon>Embryophyta</taxon>
        <taxon>Tracheophyta</taxon>
        <taxon>Spermatophyta</taxon>
        <taxon>Magnoliopsida</taxon>
        <taxon>eudicotyledons</taxon>
        <taxon>Gunneridae</taxon>
        <taxon>Pentapetalae</taxon>
        <taxon>asterids</taxon>
        <taxon>lamiids</taxon>
        <taxon>Lamiales</taxon>
        <taxon>Pedaliaceae</taxon>
        <taxon>Sesamum</taxon>
    </lineage>
</organism>
<dbReference type="EMBL" id="JACGWM010000389">
    <property type="protein sequence ID" value="KAL0305341.1"/>
    <property type="molecule type" value="Genomic_DNA"/>
</dbReference>
<keyword evidence="4" id="KW-0131">Cell cycle</keyword>
<dbReference type="PANTHER" id="PTHR12830">
    <property type="entry name" value="ANAPHASE-PROMOTING COMPLEX SUBUNIT 5"/>
    <property type="match status" value="1"/>
</dbReference>
<dbReference type="GO" id="GO:0031145">
    <property type="term" value="P:anaphase-promoting complex-dependent catabolic process"/>
    <property type="evidence" value="ECO:0007669"/>
    <property type="project" value="TreeGrafter"/>
</dbReference>
<evidence type="ECO:0000256" key="2">
    <source>
        <dbReference type="ARBA" id="ARBA00022776"/>
    </source>
</evidence>